<evidence type="ECO:0000313" key="3">
    <source>
        <dbReference type="Proteomes" id="UP001205603"/>
    </source>
</evidence>
<comment type="caution">
    <text evidence="2">The sequence shown here is derived from an EMBL/GenBank/DDBJ whole genome shotgun (WGS) entry which is preliminary data.</text>
</comment>
<dbReference type="EMBL" id="JANDHW010000002">
    <property type="protein sequence ID" value="MCP9611013.1"/>
    <property type="molecule type" value="Genomic_DNA"/>
</dbReference>
<name>A0ABT1MEG0_9BACT</name>
<feature type="domain" description="DUF3857" evidence="1">
    <location>
        <begin position="70"/>
        <end position="194"/>
    </location>
</feature>
<gene>
    <name evidence="2" type="ORF">NMU02_02755</name>
</gene>
<keyword evidence="3" id="KW-1185">Reference proteome</keyword>
<dbReference type="RefSeq" id="WP_255025660.1">
    <property type="nucleotide sequence ID" value="NZ_JANDHW010000002.1"/>
</dbReference>
<evidence type="ECO:0000259" key="1">
    <source>
        <dbReference type="Pfam" id="PF12969"/>
    </source>
</evidence>
<protein>
    <submittedName>
        <fullName evidence="2">DUF3857 domain-containing protein</fullName>
    </submittedName>
</protein>
<evidence type="ECO:0000313" key="2">
    <source>
        <dbReference type="EMBL" id="MCP9611013.1"/>
    </source>
</evidence>
<sequence>MIRRSAVLLFTFFVIITVYSQNISFKYGNVTTDELKMNSYAKDTSAEAAVIYEYTNVYYDADPIKGFQVVTQYAAKIKILTTEGLKYASITIPYYSKRTLNETVEEKIEELQGATYNLVNGKIVQKNLTLENIYDGHTSDITKEMKFSFPDVKPGSVIEYKYILRSDLFMYIPMLDIQKDIPMLHCEKKAEIPEYFIYDVKASGYPTPSVTKSTGKKTFLFGIDRSNKPTNTNTTIYKLSKNDIPAFKIGDYVWCPDDFRPRLEFELKEIKFRPGTYHHYTNTWQDVEHYLDTHPDFGKYYKLKYPYKKEIKPLLKITNEEERALAVLNLVRDKWKWNGKYQLFVKNINNTVQYKTGDNAQLNFVLMSALKAAKLKPYPVILSRRTSGRIPDNLISIDRMTTFIVAVKKPNGSYIFMDAGSPFGGLNVLDESLLAENARILNGKCEKIDLNDLVPNTQIIRIEAKLKPSGEVNGTFSMQSTGQCAYNFKRLYDQANSMTERTDNSSRMYNVNIKNYKGEFPDKTVFQNSEVFDFDTKAEVSGDRILFSPFIINFMQKNPFSEENRTYPVEFDYNTKTEIEVNLEIPQGYFIKKLPSSYFLSSADSSIKCIYSISQRSDIIQVRYTFERKKMFYLPDNYRELHDFYNSLTQQCKEYIELQKIN</sequence>
<accession>A0ABT1MEG0</accession>
<dbReference type="Gene3D" id="3.10.620.30">
    <property type="match status" value="1"/>
</dbReference>
<proteinExistence type="predicted"/>
<dbReference type="Pfam" id="PF12969">
    <property type="entry name" value="DUF3857"/>
    <property type="match status" value="1"/>
</dbReference>
<dbReference type="Proteomes" id="UP001205603">
    <property type="component" value="Unassembled WGS sequence"/>
</dbReference>
<organism evidence="2 3">
    <name type="scientific">Coprobacter tertius</name>
    <dbReference type="NCBI Taxonomy" id="2944915"/>
    <lineage>
        <taxon>Bacteria</taxon>
        <taxon>Pseudomonadati</taxon>
        <taxon>Bacteroidota</taxon>
        <taxon>Bacteroidia</taxon>
        <taxon>Bacteroidales</taxon>
        <taxon>Barnesiellaceae</taxon>
        <taxon>Coprobacter</taxon>
    </lineage>
</organism>
<dbReference type="Gene3D" id="2.60.40.3140">
    <property type="match status" value="1"/>
</dbReference>
<dbReference type="Gene3D" id="2.60.120.1130">
    <property type="match status" value="1"/>
</dbReference>
<reference evidence="2 3" key="1">
    <citation type="submission" date="2022-07" db="EMBL/GenBank/DDBJ databases">
        <title>Fecal culturing of patients with breast cancer.</title>
        <authorList>
            <person name="Teng N.M.Y."/>
            <person name="Kiu R."/>
            <person name="Evans R."/>
            <person name="Baker D.J."/>
            <person name="Zenner C."/>
            <person name="Robinson S.D."/>
            <person name="Hall L.J."/>
        </authorList>
    </citation>
    <scope>NUCLEOTIDE SEQUENCE [LARGE SCALE GENOMIC DNA]</scope>
    <source>
        <strain evidence="2 3">LH1063</strain>
    </source>
</reference>
<dbReference type="InterPro" id="IPR024618">
    <property type="entry name" value="DUF3857"/>
</dbReference>